<evidence type="ECO:0000313" key="2">
    <source>
        <dbReference type="EMBL" id="MFC5001234.1"/>
    </source>
</evidence>
<name>A0ABV9VYQ5_9ACTN</name>
<feature type="region of interest" description="Disordered" evidence="1">
    <location>
        <begin position="93"/>
        <end position="114"/>
    </location>
</feature>
<organism evidence="2 3">
    <name type="scientific">Dactylosporangium cerinum</name>
    <dbReference type="NCBI Taxonomy" id="1434730"/>
    <lineage>
        <taxon>Bacteria</taxon>
        <taxon>Bacillati</taxon>
        <taxon>Actinomycetota</taxon>
        <taxon>Actinomycetes</taxon>
        <taxon>Micromonosporales</taxon>
        <taxon>Micromonosporaceae</taxon>
        <taxon>Dactylosporangium</taxon>
    </lineage>
</organism>
<comment type="caution">
    <text evidence="2">The sequence shown here is derived from an EMBL/GenBank/DDBJ whole genome shotgun (WGS) entry which is preliminary data.</text>
</comment>
<accession>A0ABV9VYQ5</accession>
<dbReference type="EMBL" id="JBHSIU010000030">
    <property type="protein sequence ID" value="MFC5001234.1"/>
    <property type="molecule type" value="Genomic_DNA"/>
</dbReference>
<evidence type="ECO:0000256" key="1">
    <source>
        <dbReference type="SAM" id="MobiDB-lite"/>
    </source>
</evidence>
<gene>
    <name evidence="2" type="ORF">ACFPIJ_25775</name>
</gene>
<proteinExistence type="predicted"/>
<reference evidence="3" key="1">
    <citation type="journal article" date="2019" name="Int. J. Syst. Evol. Microbiol.">
        <title>The Global Catalogue of Microorganisms (GCM) 10K type strain sequencing project: providing services to taxonomists for standard genome sequencing and annotation.</title>
        <authorList>
            <consortium name="The Broad Institute Genomics Platform"/>
            <consortium name="The Broad Institute Genome Sequencing Center for Infectious Disease"/>
            <person name="Wu L."/>
            <person name="Ma J."/>
        </authorList>
    </citation>
    <scope>NUCLEOTIDE SEQUENCE [LARGE SCALE GENOMIC DNA]</scope>
    <source>
        <strain evidence="3">CGMCC 4.7152</strain>
    </source>
</reference>
<dbReference type="RefSeq" id="WP_380118038.1">
    <property type="nucleotide sequence ID" value="NZ_JBHSIU010000030.1"/>
</dbReference>
<evidence type="ECO:0000313" key="3">
    <source>
        <dbReference type="Proteomes" id="UP001595912"/>
    </source>
</evidence>
<dbReference type="Proteomes" id="UP001595912">
    <property type="component" value="Unassembled WGS sequence"/>
</dbReference>
<keyword evidence="3" id="KW-1185">Reference proteome</keyword>
<sequence>MELAWRTLIAATRDPQFWRCYAFDGDDGFDFEAAGERLARQLNEVDVADEDWDEDDEDDLSSARVILPARRGWWLKLELNFELALHVLYLQKDDDEPDDEPDDEGDDWDEDEDYDVPDVSVELGHWDQARWHPFCLRWSELEAVVAQLRAAPDRHPLPPEVGLLLLARWVGHGSDEAELLAERRAVLAGTFERLGLFHGAEAARMAAQLMQAVPEDDYAWRWDAERGWLLSGEYAGYSIRNDSHGHFPFPEFTEFRRQLAVADGPDGQS</sequence>
<protein>
    <submittedName>
        <fullName evidence="2">Uncharacterized protein</fullName>
    </submittedName>
</protein>